<sequence>MSGSKYDDWSSSGGDDDDNDIEDESFSFLPICSFDPTSPTFDTLAAALQHDVINCGFDLLSHLPSPDNDEFYEGAIITVNKARSFVKDNCSMDKHELGDKLNEYLKSQTSSLDDDANVVYFKPQLEDDVILMCIDELQVLKGNASHDVSTSNSSTSSLPTESTKELHAKIELLEEQLAHAKKCIASFAMESEEPSQHKSDKPDNDTYYFSSYSNTTIHETMLRDTVRTAAYESAILSNSDSLFKGKTVLDIGCGTGVLSIFCAKAGAKKVIAIDATDVIKQAQQIIELNGYSNVITCVRGKVESLIENKALPLEEGETVDIIVSEWMGYALLFETMLPSVMVARDALMTPDTGTMYPNVTKIFIEAANDQQRLSYWDDVQGINMKPMKERMVEELTRDALVEVVDDNNIITNRAELIVYDLNTCRDEELDFEAPFELRLTDGATENGSTIEVHQLVISFDIDFSVPGTTSVSFSTGCQSIPTHWKQAVLWFDPFHNCPVLNKGEDSTLRGRFRMKRNENNHRAIDMAVLWETGSFSENGSIWKSTAEGVLKRCLKA</sequence>
<dbReference type="Proteomes" id="UP001530400">
    <property type="component" value="Unassembled WGS sequence"/>
</dbReference>
<organism evidence="8 9">
    <name type="scientific">Cyclotella atomus</name>
    <dbReference type="NCBI Taxonomy" id="382360"/>
    <lineage>
        <taxon>Eukaryota</taxon>
        <taxon>Sar</taxon>
        <taxon>Stramenopiles</taxon>
        <taxon>Ochrophyta</taxon>
        <taxon>Bacillariophyta</taxon>
        <taxon>Coscinodiscophyceae</taxon>
        <taxon>Thalassiosirophycidae</taxon>
        <taxon>Stephanodiscales</taxon>
        <taxon>Stephanodiscaceae</taxon>
        <taxon>Cyclotella</taxon>
    </lineage>
</organism>
<dbReference type="GO" id="GO:0035242">
    <property type="term" value="F:protein-arginine omega-N asymmetric methyltransferase activity"/>
    <property type="evidence" value="ECO:0007669"/>
    <property type="project" value="UniProtKB-EC"/>
</dbReference>
<comment type="catalytic activity">
    <reaction evidence="5">
        <text>L-arginyl-[protein] + S-adenosyl-L-methionine = N(omega)-methyl-L-arginyl-[protein] + S-adenosyl-L-homocysteine + H(+)</text>
        <dbReference type="Rhea" id="RHEA:48100"/>
        <dbReference type="Rhea" id="RHEA-COMP:10532"/>
        <dbReference type="Rhea" id="RHEA-COMP:11990"/>
        <dbReference type="ChEBI" id="CHEBI:15378"/>
        <dbReference type="ChEBI" id="CHEBI:29965"/>
        <dbReference type="ChEBI" id="CHEBI:57856"/>
        <dbReference type="ChEBI" id="CHEBI:59789"/>
        <dbReference type="ChEBI" id="CHEBI:65280"/>
    </reaction>
    <physiologicalReaction direction="left-to-right" evidence="5">
        <dbReference type="Rhea" id="RHEA:48101"/>
    </physiologicalReaction>
</comment>
<evidence type="ECO:0000256" key="5">
    <source>
        <dbReference type="ARBA" id="ARBA00049303"/>
    </source>
</evidence>
<dbReference type="EMBL" id="JALLPJ020001254">
    <property type="protein sequence ID" value="KAL3772958.1"/>
    <property type="molecule type" value="Genomic_DNA"/>
</dbReference>
<evidence type="ECO:0000256" key="1">
    <source>
        <dbReference type="ARBA" id="ARBA00011925"/>
    </source>
</evidence>
<dbReference type="InterPro" id="IPR025799">
    <property type="entry name" value="Arg_MeTrfase"/>
</dbReference>
<dbReference type="EC" id="2.1.1.319" evidence="1"/>
<keyword evidence="2 6" id="KW-0489">Methyltransferase</keyword>
<keyword evidence="3 6" id="KW-0808">Transferase</keyword>
<dbReference type="PROSITE" id="PS51678">
    <property type="entry name" value="SAM_MT_PRMT"/>
    <property type="match status" value="1"/>
</dbReference>
<dbReference type="Pfam" id="PF06325">
    <property type="entry name" value="PrmA"/>
    <property type="match status" value="1"/>
</dbReference>
<accession>A0ABD3NC74</accession>
<evidence type="ECO:0000256" key="2">
    <source>
        <dbReference type="ARBA" id="ARBA00022603"/>
    </source>
</evidence>
<evidence type="ECO:0000256" key="6">
    <source>
        <dbReference type="PROSITE-ProRule" id="PRU01015"/>
    </source>
</evidence>
<dbReference type="PANTHER" id="PTHR11006">
    <property type="entry name" value="PROTEIN ARGININE N-METHYLTRANSFERASE"/>
    <property type="match status" value="1"/>
</dbReference>
<protein>
    <recommendedName>
        <fullName evidence="1">type I protein arginine methyltransferase</fullName>
        <ecNumber evidence="1">2.1.1.319</ecNumber>
    </recommendedName>
</protein>
<dbReference type="GO" id="GO:0032259">
    <property type="term" value="P:methylation"/>
    <property type="evidence" value="ECO:0007669"/>
    <property type="project" value="UniProtKB-KW"/>
</dbReference>
<dbReference type="AlphaFoldDB" id="A0ABD3NC74"/>
<evidence type="ECO:0000313" key="8">
    <source>
        <dbReference type="EMBL" id="KAL3772958.1"/>
    </source>
</evidence>
<keyword evidence="4 6" id="KW-0949">S-adenosyl-L-methionine</keyword>
<proteinExistence type="predicted"/>
<feature type="domain" description="Protein arginine N-methyltransferase" evidence="7">
    <location>
        <begin position="362"/>
        <end position="532"/>
    </location>
</feature>
<dbReference type="InterPro" id="IPR029063">
    <property type="entry name" value="SAM-dependent_MTases_sf"/>
</dbReference>
<evidence type="ECO:0000313" key="9">
    <source>
        <dbReference type="Proteomes" id="UP001530400"/>
    </source>
</evidence>
<dbReference type="Pfam" id="PF22528">
    <property type="entry name" value="PRMT_C"/>
    <property type="match status" value="1"/>
</dbReference>
<evidence type="ECO:0000256" key="4">
    <source>
        <dbReference type="ARBA" id="ARBA00022691"/>
    </source>
</evidence>
<dbReference type="InterPro" id="IPR055135">
    <property type="entry name" value="PRMT_dom"/>
</dbReference>
<name>A0ABD3NC74_9STRA</name>
<evidence type="ECO:0000256" key="3">
    <source>
        <dbReference type="ARBA" id="ARBA00022679"/>
    </source>
</evidence>
<reference evidence="8 9" key="1">
    <citation type="submission" date="2024-10" db="EMBL/GenBank/DDBJ databases">
        <title>Updated reference genomes for cyclostephanoid diatoms.</title>
        <authorList>
            <person name="Roberts W.R."/>
            <person name="Alverson A.J."/>
        </authorList>
    </citation>
    <scope>NUCLEOTIDE SEQUENCE [LARGE SCALE GENOMIC DNA]</scope>
    <source>
        <strain evidence="8 9">AJA010-31</strain>
    </source>
</reference>
<dbReference type="Gene3D" id="2.70.160.11">
    <property type="entry name" value="Hnrnp arginine n-methyltransferase1"/>
    <property type="match status" value="1"/>
</dbReference>
<dbReference type="PANTHER" id="PTHR11006:SF53">
    <property type="entry name" value="PROTEIN ARGININE N-METHYLTRANSFERASE 3"/>
    <property type="match status" value="1"/>
</dbReference>
<dbReference type="FunFam" id="3.40.50.150:FF:000003">
    <property type="entry name" value="Blast:Protein arginine N-methyltransferase 1"/>
    <property type="match status" value="1"/>
</dbReference>
<dbReference type="Gene3D" id="3.40.50.150">
    <property type="entry name" value="Vaccinia Virus protein VP39"/>
    <property type="match status" value="1"/>
</dbReference>
<comment type="caution">
    <text evidence="8">The sequence shown here is derived from an EMBL/GenBank/DDBJ whole genome shotgun (WGS) entry which is preliminary data.</text>
</comment>
<dbReference type="SUPFAM" id="SSF53335">
    <property type="entry name" value="S-adenosyl-L-methionine-dependent methyltransferases"/>
    <property type="match status" value="1"/>
</dbReference>
<keyword evidence="9" id="KW-1185">Reference proteome</keyword>
<dbReference type="CDD" id="cd02440">
    <property type="entry name" value="AdoMet_MTases"/>
    <property type="match status" value="1"/>
</dbReference>
<gene>
    <name evidence="8" type="ORF">ACHAWO_008688</name>
</gene>
<evidence type="ECO:0000259" key="7">
    <source>
        <dbReference type="Pfam" id="PF22528"/>
    </source>
</evidence>